<dbReference type="InterPro" id="IPR001567">
    <property type="entry name" value="Pept_M3A_M3B_dom"/>
</dbReference>
<evidence type="ECO:0000256" key="6">
    <source>
        <dbReference type="RuleBase" id="RU003435"/>
    </source>
</evidence>
<dbReference type="RefSeq" id="WP_008517448.1">
    <property type="nucleotide sequence ID" value="NZ_ACJM01000011.1"/>
</dbReference>
<dbReference type="MEROPS" id="M03.010"/>
<dbReference type="PANTHER" id="PTHR11804:SF28">
    <property type="entry name" value="OLIGOENDOPEPTIDASE F"/>
    <property type="match status" value="1"/>
</dbReference>
<dbReference type="GO" id="GO:0006518">
    <property type="term" value="P:peptide metabolic process"/>
    <property type="evidence" value="ECO:0007669"/>
    <property type="project" value="TreeGrafter"/>
</dbReference>
<dbReference type="Proteomes" id="UP000006443">
    <property type="component" value="Unassembled WGS sequence"/>
</dbReference>
<evidence type="ECO:0000259" key="7">
    <source>
        <dbReference type="Pfam" id="PF01432"/>
    </source>
</evidence>
<keyword evidence="3 6" id="KW-0378">Hydrolase</keyword>
<dbReference type="GO" id="GO:0004222">
    <property type="term" value="F:metalloendopeptidase activity"/>
    <property type="evidence" value="ECO:0007669"/>
    <property type="project" value="InterPro"/>
</dbReference>
<dbReference type="Gene3D" id="1.10.1370.30">
    <property type="match status" value="1"/>
</dbReference>
<dbReference type="CDD" id="cd09606">
    <property type="entry name" value="M3B_PepF"/>
    <property type="match status" value="1"/>
</dbReference>
<evidence type="ECO:0000313" key="8">
    <source>
        <dbReference type="EMBL" id="EEG76972.1"/>
    </source>
</evidence>
<dbReference type="GO" id="GO:0046872">
    <property type="term" value="F:metal ion binding"/>
    <property type="evidence" value="ECO:0007669"/>
    <property type="project" value="UniProtKB-UniRule"/>
</dbReference>
<evidence type="ECO:0000256" key="5">
    <source>
        <dbReference type="ARBA" id="ARBA00023049"/>
    </source>
</evidence>
<evidence type="ECO:0000256" key="4">
    <source>
        <dbReference type="ARBA" id="ARBA00022833"/>
    </source>
</evidence>
<dbReference type="Pfam" id="PF01432">
    <property type="entry name" value="Peptidase_M3"/>
    <property type="match status" value="1"/>
</dbReference>
<evidence type="ECO:0000256" key="2">
    <source>
        <dbReference type="ARBA" id="ARBA00022723"/>
    </source>
</evidence>
<dbReference type="GO" id="GO:0006508">
    <property type="term" value="P:proteolysis"/>
    <property type="evidence" value="ECO:0007669"/>
    <property type="project" value="UniProtKB-KW"/>
</dbReference>
<comment type="similarity">
    <text evidence="6">Belongs to the peptidase M3 family.</text>
</comment>
<keyword evidence="2 6" id="KW-0479">Metal-binding</keyword>
<proteinExistence type="inferred from homology"/>
<dbReference type="SUPFAM" id="SSF55486">
    <property type="entry name" value="Metalloproteases ('zincins'), catalytic domain"/>
    <property type="match status" value="1"/>
</dbReference>
<dbReference type="InterPro" id="IPR011976">
    <property type="entry name" value="Pept_M3B_oligopep-rel"/>
</dbReference>
<feature type="domain" description="Peptidase M3A/M3B catalytic" evidence="7">
    <location>
        <begin position="168"/>
        <end position="538"/>
    </location>
</feature>
<dbReference type="OrthoDB" id="9762795at2"/>
<dbReference type="STRING" id="555088.DealDRAFT_2233"/>
<protein>
    <submittedName>
        <fullName evidence="8">Oligoendopeptidase, M3 family</fullName>
    </submittedName>
</protein>
<evidence type="ECO:0000256" key="1">
    <source>
        <dbReference type="ARBA" id="ARBA00022670"/>
    </source>
</evidence>
<comment type="caution">
    <text evidence="8">The sequence shown here is derived from an EMBL/GenBank/DDBJ whole genome shotgun (WGS) entry which is preliminary data.</text>
</comment>
<dbReference type="eggNOG" id="COG1164">
    <property type="taxonomic scope" value="Bacteria"/>
</dbReference>
<keyword evidence="9" id="KW-1185">Reference proteome</keyword>
<dbReference type="AlphaFoldDB" id="C0GIC4"/>
<dbReference type="NCBIfam" id="TIGR02289">
    <property type="entry name" value="M3_not_pepF"/>
    <property type="match status" value="1"/>
</dbReference>
<name>C0GIC4_DETAL</name>
<organism evidence="8 9">
    <name type="scientific">Dethiobacter alkaliphilus AHT 1</name>
    <dbReference type="NCBI Taxonomy" id="555088"/>
    <lineage>
        <taxon>Bacteria</taxon>
        <taxon>Bacillati</taxon>
        <taxon>Bacillota</taxon>
        <taxon>Dethiobacteria</taxon>
        <taxon>Dethiobacterales</taxon>
        <taxon>Dethiobacteraceae</taxon>
        <taxon>Dethiobacter</taxon>
    </lineage>
</organism>
<dbReference type="InterPro" id="IPR045090">
    <property type="entry name" value="Pept_M3A_M3B"/>
</dbReference>
<evidence type="ECO:0000256" key="3">
    <source>
        <dbReference type="ARBA" id="ARBA00022801"/>
    </source>
</evidence>
<dbReference type="EMBL" id="ACJM01000011">
    <property type="protein sequence ID" value="EEG76972.1"/>
    <property type="molecule type" value="Genomic_DNA"/>
</dbReference>
<comment type="cofactor">
    <cofactor evidence="6">
        <name>Zn(2+)</name>
        <dbReference type="ChEBI" id="CHEBI:29105"/>
    </cofactor>
    <text evidence="6">Binds 1 zinc ion.</text>
</comment>
<accession>C0GIC4</accession>
<gene>
    <name evidence="8" type="ORF">DealDRAFT_2233</name>
</gene>
<evidence type="ECO:0000313" key="9">
    <source>
        <dbReference type="Proteomes" id="UP000006443"/>
    </source>
</evidence>
<sequence length="566" mass="66192">MHDKFSQFTYQRPDISQVRTAWQKLLGEFDRADSPQGQEDALRRINLLRQEFESMASLARIRHTMDTKDPFYQAEQDYFDETEPFFQELVHNYYRSLTASPFRRELAQTWGEQLFRIAEMTLKTFSPEVIEDLQQENKLASRYKRLLASASIPFDGQERNLEQMVPFQQDTDRRTRKAAYEARYAFFAQHREEFDQIYDQLVQLRTKIAGKLGFDDFVTLGYLRMNRADYDAKMVASFRRQVVESVVPLASRLREKQRQRLGLDNLLYYDEKVFYPHGNATPTGNPQEIMDAGQEMYTSLSAETGEFYREMTSRSLMDLTSRKGKAAGGYCDYLAKFRAPFIFANFNGTSGDIDVLTHEAGHAFQVWLCRDLNVPEYYFATMEAAEIPSMGMEFFAWPWMDNFFGAKADKYRYSHLSESLLFLSYGTLVDEFQHEIYTNPQFSPTERRELWRRLEKKYLPHRDYAGQPFLEEGGFWFQQGHLFEVPFYYIDYVLAQVSVFQLWQRANEDRQAAWTDYLAFCRAGGSLPFTGLLEKANLVSPFEPGCVASVTAAVKAWIENVDDTKL</sequence>
<keyword evidence="4 6" id="KW-0862">Zinc</keyword>
<keyword evidence="1 6" id="KW-0645">Protease</keyword>
<dbReference type="PANTHER" id="PTHR11804">
    <property type="entry name" value="PROTEASE M3 THIMET OLIGOPEPTIDASE-RELATED"/>
    <property type="match status" value="1"/>
</dbReference>
<reference evidence="8 9" key="1">
    <citation type="submission" date="2009-02" db="EMBL/GenBank/DDBJ databases">
        <title>Sequencing of the draft genome and assembly of Dethiobacter alkaliphilus AHT 1.</title>
        <authorList>
            <consortium name="US DOE Joint Genome Institute (JGI-PGF)"/>
            <person name="Lucas S."/>
            <person name="Copeland A."/>
            <person name="Lapidus A."/>
            <person name="Glavina del Rio T."/>
            <person name="Dalin E."/>
            <person name="Tice H."/>
            <person name="Bruce D."/>
            <person name="Goodwin L."/>
            <person name="Pitluck S."/>
            <person name="Larimer F."/>
            <person name="Land M.L."/>
            <person name="Hauser L."/>
            <person name="Muyzer G."/>
        </authorList>
    </citation>
    <scope>NUCLEOTIDE SEQUENCE [LARGE SCALE GENOMIC DNA]</scope>
    <source>
        <strain evidence="8 9">AHT 1</strain>
    </source>
</reference>
<keyword evidence="5 6" id="KW-0482">Metalloprotease</keyword>